<evidence type="ECO:0000313" key="3">
    <source>
        <dbReference type="Proteomes" id="UP000807025"/>
    </source>
</evidence>
<dbReference type="OrthoDB" id="2683319at2759"/>
<comment type="caution">
    <text evidence="2">The sequence shown here is derived from an EMBL/GenBank/DDBJ whole genome shotgun (WGS) entry which is preliminary data.</text>
</comment>
<reference evidence="2" key="1">
    <citation type="submission" date="2020-11" db="EMBL/GenBank/DDBJ databases">
        <authorList>
            <consortium name="DOE Joint Genome Institute"/>
            <person name="Ahrendt S."/>
            <person name="Riley R."/>
            <person name="Andreopoulos W."/>
            <person name="Labutti K."/>
            <person name="Pangilinan J."/>
            <person name="Ruiz-Duenas F.J."/>
            <person name="Barrasa J.M."/>
            <person name="Sanchez-Garcia M."/>
            <person name="Camarero S."/>
            <person name="Miyauchi S."/>
            <person name="Serrano A."/>
            <person name="Linde D."/>
            <person name="Babiker R."/>
            <person name="Drula E."/>
            <person name="Ayuso-Fernandez I."/>
            <person name="Pacheco R."/>
            <person name="Padilla G."/>
            <person name="Ferreira P."/>
            <person name="Barriuso J."/>
            <person name="Kellner H."/>
            <person name="Castanera R."/>
            <person name="Alfaro M."/>
            <person name="Ramirez L."/>
            <person name="Pisabarro A.G."/>
            <person name="Kuo A."/>
            <person name="Tritt A."/>
            <person name="Lipzen A."/>
            <person name="He G."/>
            <person name="Yan M."/>
            <person name="Ng V."/>
            <person name="Cullen D."/>
            <person name="Martin F."/>
            <person name="Rosso M.-N."/>
            <person name="Henrissat B."/>
            <person name="Hibbett D."/>
            <person name="Martinez A.T."/>
            <person name="Grigoriev I.V."/>
        </authorList>
    </citation>
    <scope>NUCLEOTIDE SEQUENCE</scope>
    <source>
        <strain evidence="2">ATCC 90797</strain>
    </source>
</reference>
<dbReference type="AlphaFoldDB" id="A0A9P5ZK66"/>
<sequence>MQDHSPPSATGLGSAAPAFMDLSVHLSLDATLPTTKREEYPNVKFWTCLQWTKVNTKFKSETKVTNPTGSDAKPKKKSSYIETADSELLSEDQMSKIWLTMCSSFQHLKWLNLLPDTWTKICHVGRKLYLLMAEQIAIDNFPSWYNNHVRIKKKPVKKQESVDTKPPSLKRSKSPPVVNLSAKKAQMEVDINNESYNNNMDVIYYEPEPTAEGDIQLNADPGKAVTIYLVSNTTNPLDATGFCCRQPCCHYESQRGFGCTMSINKHESSAVVSPVNKSSAVALPVSTYKQVPHTPVVKPTPLPQSSSQPVPQQLPPATRAWKAHRATVGKANNPKNHCKAMWIKDHPEGDKDEFKMYWNEMKDSFNR</sequence>
<organism evidence="2 3">
    <name type="scientific">Pleurotus eryngii</name>
    <name type="common">Boletus of the steppes</name>
    <dbReference type="NCBI Taxonomy" id="5323"/>
    <lineage>
        <taxon>Eukaryota</taxon>
        <taxon>Fungi</taxon>
        <taxon>Dikarya</taxon>
        <taxon>Basidiomycota</taxon>
        <taxon>Agaricomycotina</taxon>
        <taxon>Agaricomycetes</taxon>
        <taxon>Agaricomycetidae</taxon>
        <taxon>Agaricales</taxon>
        <taxon>Pleurotineae</taxon>
        <taxon>Pleurotaceae</taxon>
        <taxon>Pleurotus</taxon>
    </lineage>
</organism>
<keyword evidence="3" id="KW-1185">Reference proteome</keyword>
<accession>A0A9P5ZK66</accession>
<dbReference type="EMBL" id="MU154731">
    <property type="protein sequence ID" value="KAF9488115.1"/>
    <property type="molecule type" value="Genomic_DNA"/>
</dbReference>
<proteinExistence type="predicted"/>
<evidence type="ECO:0000313" key="2">
    <source>
        <dbReference type="EMBL" id="KAF9488115.1"/>
    </source>
</evidence>
<name>A0A9P5ZK66_PLEER</name>
<dbReference type="Proteomes" id="UP000807025">
    <property type="component" value="Unassembled WGS sequence"/>
</dbReference>
<protein>
    <submittedName>
        <fullName evidence="2">Uncharacterized protein</fullName>
    </submittedName>
</protein>
<feature type="region of interest" description="Disordered" evidence="1">
    <location>
        <begin position="155"/>
        <end position="177"/>
    </location>
</feature>
<gene>
    <name evidence="2" type="ORF">BDN71DRAFT_1436363</name>
</gene>
<evidence type="ECO:0000256" key="1">
    <source>
        <dbReference type="SAM" id="MobiDB-lite"/>
    </source>
</evidence>